<evidence type="ECO:0000313" key="1">
    <source>
        <dbReference type="EMBL" id="KGJ89516.1"/>
    </source>
</evidence>
<dbReference type="RefSeq" id="WP_033083881.1">
    <property type="nucleotide sequence ID" value="NZ_JQEC01000055.1"/>
</dbReference>
<organism evidence="1 2">
    <name type="scientific">Colwellia psychrerythraea</name>
    <name type="common">Vibrio psychroerythus</name>
    <dbReference type="NCBI Taxonomy" id="28229"/>
    <lineage>
        <taxon>Bacteria</taxon>
        <taxon>Pseudomonadati</taxon>
        <taxon>Pseudomonadota</taxon>
        <taxon>Gammaproteobacteria</taxon>
        <taxon>Alteromonadales</taxon>
        <taxon>Colwelliaceae</taxon>
        <taxon>Colwellia</taxon>
    </lineage>
</organism>
<comment type="caution">
    <text evidence="1">The sequence shown here is derived from an EMBL/GenBank/DDBJ whole genome shotgun (WGS) entry which is preliminary data.</text>
</comment>
<dbReference type="PATRIC" id="fig|28229.3.peg.3918"/>
<protein>
    <submittedName>
        <fullName evidence="1">Uncharacterized protein</fullName>
    </submittedName>
</protein>
<name>A0A099KGP5_COLPS</name>
<sequence length="82" mass="8945">MLTNEAAEHMQSQGGFYTAAKLANETSISAKEATGLLYNIRQGKKYQTDETSLPGREVKVITINGNKQSKANLWHLAMFGAA</sequence>
<dbReference type="AlphaFoldDB" id="A0A099KGP5"/>
<gene>
    <name evidence="1" type="ORF">GAB14E_0709</name>
</gene>
<proteinExistence type="predicted"/>
<accession>A0A099KGP5</accession>
<evidence type="ECO:0000313" key="2">
    <source>
        <dbReference type="Proteomes" id="UP000029868"/>
    </source>
</evidence>
<dbReference type="EMBL" id="JQEC01000055">
    <property type="protein sequence ID" value="KGJ89516.1"/>
    <property type="molecule type" value="Genomic_DNA"/>
</dbReference>
<dbReference type="OrthoDB" id="6293471at2"/>
<reference evidence="1 2" key="1">
    <citation type="submission" date="2014-08" db="EMBL/GenBank/DDBJ databases">
        <title>Genomic and Phenotypic Diversity of Colwellia psychrerythraea strains from Disparate Marine Basins.</title>
        <authorList>
            <person name="Techtmann S.M."/>
            <person name="Stelling S.C."/>
            <person name="Utturkar S.M."/>
            <person name="Alshibli N."/>
            <person name="Harris A."/>
            <person name="Brown S.D."/>
            <person name="Hazen T.C."/>
        </authorList>
    </citation>
    <scope>NUCLEOTIDE SEQUENCE [LARGE SCALE GENOMIC DNA]</scope>
    <source>
        <strain evidence="1 2">GAB14E</strain>
    </source>
</reference>
<dbReference type="Proteomes" id="UP000029868">
    <property type="component" value="Unassembled WGS sequence"/>
</dbReference>